<dbReference type="SUPFAM" id="SSF81383">
    <property type="entry name" value="F-box domain"/>
    <property type="match status" value="1"/>
</dbReference>
<organism evidence="1">
    <name type="scientific">Sesamum radiatum</name>
    <name type="common">Black benniseed</name>
    <dbReference type="NCBI Taxonomy" id="300843"/>
    <lineage>
        <taxon>Eukaryota</taxon>
        <taxon>Viridiplantae</taxon>
        <taxon>Streptophyta</taxon>
        <taxon>Embryophyta</taxon>
        <taxon>Tracheophyta</taxon>
        <taxon>Spermatophyta</taxon>
        <taxon>Magnoliopsida</taxon>
        <taxon>eudicotyledons</taxon>
        <taxon>Gunneridae</taxon>
        <taxon>Pentapetalae</taxon>
        <taxon>asterids</taxon>
        <taxon>lamiids</taxon>
        <taxon>Lamiales</taxon>
        <taxon>Pedaliaceae</taxon>
        <taxon>Sesamum</taxon>
    </lineage>
</organism>
<dbReference type="SUPFAM" id="SSF52047">
    <property type="entry name" value="RNI-like"/>
    <property type="match status" value="1"/>
</dbReference>
<gene>
    <name evidence="1" type="ORF">Sradi_5643400</name>
</gene>
<proteinExistence type="predicted"/>
<accession>A0AAW2L2F8</accession>
<dbReference type="InterPro" id="IPR053772">
    <property type="entry name" value="At1g61320/At1g61330-like"/>
</dbReference>
<dbReference type="InterPro" id="IPR036047">
    <property type="entry name" value="F-box-like_dom_sf"/>
</dbReference>
<evidence type="ECO:0000313" key="1">
    <source>
        <dbReference type="EMBL" id="KAL0312441.1"/>
    </source>
</evidence>
<dbReference type="PANTHER" id="PTHR34145">
    <property type="entry name" value="OS02G0105600 PROTEIN"/>
    <property type="match status" value="1"/>
</dbReference>
<name>A0AAW2L2F8_SESRA</name>
<dbReference type="EMBL" id="JACGWJ010000026">
    <property type="protein sequence ID" value="KAL0312441.1"/>
    <property type="molecule type" value="Genomic_DNA"/>
</dbReference>
<reference evidence="1" key="1">
    <citation type="submission" date="2020-06" db="EMBL/GenBank/DDBJ databases">
        <authorList>
            <person name="Li T."/>
            <person name="Hu X."/>
            <person name="Zhang T."/>
            <person name="Song X."/>
            <person name="Zhang H."/>
            <person name="Dai N."/>
            <person name="Sheng W."/>
            <person name="Hou X."/>
            <person name="Wei L."/>
        </authorList>
    </citation>
    <scope>NUCLEOTIDE SEQUENCE</scope>
    <source>
        <strain evidence="1">G02</strain>
        <tissue evidence="1">Leaf</tissue>
    </source>
</reference>
<protein>
    <submittedName>
        <fullName evidence="1">F-box/FBD/LRR-repeat protein</fullName>
    </submittedName>
</protein>
<sequence length="395" mass="45931">MDVSVTEVKETVGSQKMPKTYEDNKDFISYLPDPILVHILSFLPLRDAIKTVLFRQFGNLWISMPVLDLDNCLYHEYEDYDFLLDCDYDNFMDVIHQVCNHHNNTTLDKLHLKLCFEQHSKNGPASDYAEEKERAAADQIENLVVHAISRKVKILDLDFKCRAISGSMDPLAFYEFPDLFRSNYLTDLRLASCDIRSFEEIYLPALRVLFLEEVLRSYDSISRLLQEVRRCKTFTPCTLSILVLSIWKLKKIPCPRFEWKNLRLTLDLTKWHHLGLALLLKSSQTLETLSMYISHNRFGISQFVKAAHWIQDYEFNVQKYWDLQEAEFPFLESITVHGDVNEPSVIQVMKFLLKSAPRLRKMVISAKNLYPAASGRKNDPYSKATDRAIAEVDGP</sequence>
<dbReference type="AlphaFoldDB" id="A0AAW2L2F8"/>
<comment type="caution">
    <text evidence="1">The sequence shown here is derived from an EMBL/GenBank/DDBJ whole genome shotgun (WGS) entry which is preliminary data.</text>
</comment>
<reference evidence="1" key="2">
    <citation type="journal article" date="2024" name="Plant">
        <title>Genomic evolution and insights into agronomic trait innovations of Sesamum species.</title>
        <authorList>
            <person name="Miao H."/>
            <person name="Wang L."/>
            <person name="Qu L."/>
            <person name="Liu H."/>
            <person name="Sun Y."/>
            <person name="Le M."/>
            <person name="Wang Q."/>
            <person name="Wei S."/>
            <person name="Zheng Y."/>
            <person name="Lin W."/>
            <person name="Duan Y."/>
            <person name="Cao H."/>
            <person name="Xiong S."/>
            <person name="Wang X."/>
            <person name="Wei L."/>
            <person name="Li C."/>
            <person name="Ma Q."/>
            <person name="Ju M."/>
            <person name="Zhao R."/>
            <person name="Li G."/>
            <person name="Mu C."/>
            <person name="Tian Q."/>
            <person name="Mei H."/>
            <person name="Zhang T."/>
            <person name="Gao T."/>
            <person name="Zhang H."/>
        </authorList>
    </citation>
    <scope>NUCLEOTIDE SEQUENCE</scope>
    <source>
        <strain evidence="1">G02</strain>
    </source>
</reference>